<name>A0A0F9AM46_9ZZZZ</name>
<proteinExistence type="predicted"/>
<organism evidence="1">
    <name type="scientific">marine sediment metagenome</name>
    <dbReference type="NCBI Taxonomy" id="412755"/>
    <lineage>
        <taxon>unclassified sequences</taxon>
        <taxon>metagenomes</taxon>
        <taxon>ecological metagenomes</taxon>
    </lineage>
</organism>
<dbReference type="AlphaFoldDB" id="A0A0F9AM46"/>
<dbReference type="EMBL" id="LAZR01042050">
    <property type="protein sequence ID" value="KKL10465.1"/>
    <property type="molecule type" value="Genomic_DNA"/>
</dbReference>
<evidence type="ECO:0000313" key="1">
    <source>
        <dbReference type="EMBL" id="KKL10465.1"/>
    </source>
</evidence>
<comment type="caution">
    <text evidence="1">The sequence shown here is derived from an EMBL/GenBank/DDBJ whole genome shotgun (WGS) entry which is preliminary data.</text>
</comment>
<protein>
    <submittedName>
        <fullName evidence="1">Uncharacterized protein</fullName>
    </submittedName>
</protein>
<reference evidence="1" key="1">
    <citation type="journal article" date="2015" name="Nature">
        <title>Complex archaea that bridge the gap between prokaryotes and eukaryotes.</title>
        <authorList>
            <person name="Spang A."/>
            <person name="Saw J.H."/>
            <person name="Jorgensen S.L."/>
            <person name="Zaremba-Niedzwiedzka K."/>
            <person name="Martijn J."/>
            <person name="Lind A.E."/>
            <person name="van Eijk R."/>
            <person name="Schleper C."/>
            <person name="Guy L."/>
            <person name="Ettema T.J."/>
        </authorList>
    </citation>
    <scope>NUCLEOTIDE SEQUENCE</scope>
</reference>
<gene>
    <name evidence="1" type="ORF">LCGC14_2555530</name>
</gene>
<accession>A0A0F9AM46</accession>
<sequence>MYEDGYGYRIAIGNSWNSTHVLVENVLTEIDLVAKSLEVSAVWSFDSAPAIDILFPLYYFDGLDYVFISDYLTDFEGKIYISELMPIGDYKVGITEFSIIADDVVKAVVVTAESLLEWFINTSNFKGNLKFETSPFGKKTK</sequence>